<dbReference type="InterPro" id="IPR013083">
    <property type="entry name" value="Znf_RING/FYVE/PHD"/>
</dbReference>
<dbReference type="PROSITE" id="PS50297">
    <property type="entry name" value="ANK_REP_REGION"/>
    <property type="match status" value="2"/>
</dbReference>
<feature type="region of interest" description="Disordered" evidence="2">
    <location>
        <begin position="318"/>
        <end position="359"/>
    </location>
</feature>
<dbReference type="SUPFAM" id="SSF48403">
    <property type="entry name" value="Ankyrin repeat"/>
    <property type="match status" value="1"/>
</dbReference>
<dbReference type="Proteomes" id="UP001159427">
    <property type="component" value="Unassembled WGS sequence"/>
</dbReference>
<dbReference type="PANTHER" id="PTHR24202:SF4">
    <property type="entry name" value="E3 UBIQUITIN-PROTEIN LIGASE MIB2-RELATED"/>
    <property type="match status" value="1"/>
</dbReference>
<feature type="compositionally biased region" description="Acidic residues" evidence="2">
    <location>
        <begin position="242"/>
        <end position="261"/>
    </location>
</feature>
<feature type="non-terminal residue" evidence="3">
    <location>
        <position position="1"/>
    </location>
</feature>
<evidence type="ECO:0000313" key="3">
    <source>
        <dbReference type="EMBL" id="CAH3198392.1"/>
    </source>
</evidence>
<keyword evidence="4" id="KW-1185">Reference proteome</keyword>
<evidence type="ECO:0000313" key="4">
    <source>
        <dbReference type="Proteomes" id="UP001159427"/>
    </source>
</evidence>
<feature type="compositionally biased region" description="Low complexity" evidence="2">
    <location>
        <begin position="189"/>
        <end position="202"/>
    </location>
</feature>
<dbReference type="SMART" id="SM00248">
    <property type="entry name" value="ANK"/>
    <property type="match status" value="3"/>
</dbReference>
<organism evidence="3 4">
    <name type="scientific">Porites evermanni</name>
    <dbReference type="NCBI Taxonomy" id="104178"/>
    <lineage>
        <taxon>Eukaryota</taxon>
        <taxon>Metazoa</taxon>
        <taxon>Cnidaria</taxon>
        <taxon>Anthozoa</taxon>
        <taxon>Hexacorallia</taxon>
        <taxon>Scleractinia</taxon>
        <taxon>Fungiina</taxon>
        <taxon>Poritidae</taxon>
        <taxon>Porites</taxon>
    </lineage>
</organism>
<dbReference type="InterPro" id="IPR002110">
    <property type="entry name" value="Ankyrin_rpt"/>
</dbReference>
<dbReference type="Gene3D" id="3.30.40.10">
    <property type="entry name" value="Zinc/RING finger domain, C3HC4 (zinc finger)"/>
    <property type="match status" value="1"/>
</dbReference>
<feature type="repeat" description="ANK" evidence="1">
    <location>
        <begin position="20"/>
        <end position="53"/>
    </location>
</feature>
<name>A0ABN8T346_9CNID</name>
<feature type="repeat" description="ANK" evidence="1">
    <location>
        <begin position="54"/>
        <end position="86"/>
    </location>
</feature>
<dbReference type="Gene3D" id="1.25.40.20">
    <property type="entry name" value="Ankyrin repeat-containing domain"/>
    <property type="match status" value="1"/>
</dbReference>
<comment type="caution">
    <text evidence="3">The sequence shown here is derived from an EMBL/GenBank/DDBJ whole genome shotgun (WGS) entry which is preliminary data.</text>
</comment>
<keyword evidence="1" id="KW-0040">ANK repeat</keyword>
<proteinExistence type="predicted"/>
<evidence type="ECO:0000256" key="2">
    <source>
        <dbReference type="SAM" id="MobiDB-lite"/>
    </source>
</evidence>
<evidence type="ECO:0000256" key="1">
    <source>
        <dbReference type="PROSITE-ProRule" id="PRU00023"/>
    </source>
</evidence>
<dbReference type="EMBL" id="CALNXI010005714">
    <property type="protein sequence ID" value="CAH3198392.1"/>
    <property type="molecule type" value="Genomic_DNA"/>
</dbReference>
<gene>
    <name evidence="3" type="ORF">PEVE_00036167</name>
</gene>
<dbReference type="Pfam" id="PF13920">
    <property type="entry name" value="zf-C3HC4_3"/>
    <property type="match status" value="1"/>
</dbReference>
<dbReference type="InterPro" id="IPR036770">
    <property type="entry name" value="Ankyrin_rpt-contain_sf"/>
</dbReference>
<dbReference type="PRINTS" id="PR01415">
    <property type="entry name" value="ANKYRIN"/>
</dbReference>
<accession>A0ABN8T346</accession>
<feature type="region of interest" description="Disordered" evidence="2">
    <location>
        <begin position="174"/>
        <end position="270"/>
    </location>
</feature>
<dbReference type="PANTHER" id="PTHR24202">
    <property type="entry name" value="E3 UBIQUITIN-PROTEIN LIGASE MIB2"/>
    <property type="match status" value="1"/>
</dbReference>
<dbReference type="Pfam" id="PF12796">
    <property type="entry name" value="Ank_2"/>
    <property type="match status" value="1"/>
</dbReference>
<reference evidence="3 4" key="1">
    <citation type="submission" date="2022-05" db="EMBL/GenBank/DDBJ databases">
        <authorList>
            <consortium name="Genoscope - CEA"/>
            <person name="William W."/>
        </authorList>
    </citation>
    <scope>NUCLEOTIDE SEQUENCE [LARGE SCALE GENOMIC DNA]</scope>
</reference>
<protein>
    <submittedName>
        <fullName evidence="3">Uncharacterized protein</fullName>
    </submittedName>
</protein>
<feature type="compositionally biased region" description="Polar residues" evidence="2">
    <location>
        <begin position="334"/>
        <end position="350"/>
    </location>
</feature>
<sequence>RAVEKLLAKAGDILNVAKSDGFTTLHIAAINDHREIAKLLLLQPGCRVDAPTEENQTPLHLAASEGYSVMCEILLDYGACVNAKDKDNDTPLHITLAKETIFKGSIGQLSALRLLLRGRNSVSYAAVSRCLLSYGADVLQANKNGETPLDRCDGTEVEQLIREIANSAGNAQVKKVPSFGGTKVTNPEQSVSQVSSHSGSASTGMGMEAQGQAPSERDDQNVFQDEESSETGHQSPGSAILQDDEDEEVNMQETEEEEENLEKEPPENNLLGNTMEQIQENIVLEVTNQVPQESFTAEFSNSSSDVAVQVKEMNNGELVNDSGADQEFGEGEQEPNQTNRQRESQTIVENTENEVQKGIEGKEEKPKCYICEENEAEVAFKPCGHTVVCTGN</sequence>
<dbReference type="PROSITE" id="PS50088">
    <property type="entry name" value="ANK_REPEAT"/>
    <property type="match status" value="2"/>
</dbReference>